<keyword evidence="2" id="KW-1185">Reference proteome</keyword>
<gene>
    <name evidence="1" type="ORF">SAMN05444392_11158</name>
</gene>
<dbReference type="STRING" id="112248.SAMN05444392_11158"/>
<dbReference type="Proteomes" id="UP000184476">
    <property type="component" value="Unassembled WGS sequence"/>
</dbReference>
<organism evidence="1 2">
    <name type="scientific">Seinonella peptonophila</name>
    <dbReference type="NCBI Taxonomy" id="112248"/>
    <lineage>
        <taxon>Bacteria</taxon>
        <taxon>Bacillati</taxon>
        <taxon>Bacillota</taxon>
        <taxon>Bacilli</taxon>
        <taxon>Bacillales</taxon>
        <taxon>Thermoactinomycetaceae</taxon>
        <taxon>Seinonella</taxon>
    </lineage>
</organism>
<dbReference type="Pfam" id="PF13814">
    <property type="entry name" value="Replic_Relax"/>
    <property type="match status" value="1"/>
</dbReference>
<dbReference type="AlphaFoldDB" id="A0A1M5A046"/>
<dbReference type="EMBL" id="FQVL01000011">
    <property type="protein sequence ID" value="SHF23266.1"/>
    <property type="molecule type" value="Genomic_DNA"/>
</dbReference>
<protein>
    <submittedName>
        <fullName evidence="1">Replication-relaxation</fullName>
    </submittedName>
</protein>
<dbReference type="InterPro" id="IPR025855">
    <property type="entry name" value="Replic_Relax"/>
</dbReference>
<evidence type="ECO:0000313" key="2">
    <source>
        <dbReference type="Proteomes" id="UP000184476"/>
    </source>
</evidence>
<name>A0A1M5A046_9BACL</name>
<accession>A0A1M5A046</accession>
<dbReference type="RefSeq" id="WP_073156322.1">
    <property type="nucleotide sequence ID" value="NZ_FQVL01000011.1"/>
</dbReference>
<proteinExistence type="predicted"/>
<reference evidence="1 2" key="1">
    <citation type="submission" date="2016-11" db="EMBL/GenBank/DDBJ databases">
        <authorList>
            <person name="Jaros S."/>
            <person name="Januszkiewicz K."/>
            <person name="Wedrychowicz H."/>
        </authorList>
    </citation>
    <scope>NUCLEOTIDE SEQUENCE [LARGE SCALE GENOMIC DNA]</scope>
    <source>
        <strain evidence="1 2">DSM 44666</strain>
    </source>
</reference>
<evidence type="ECO:0000313" key="1">
    <source>
        <dbReference type="EMBL" id="SHF23266.1"/>
    </source>
</evidence>
<sequence>MIFQWLDHEKLRPLDQLLLSLYDHGAFSARQFCALSGWRVAKMRMIIYRLRKKQKEESWIKTEMTSYGEDSSYYRLGEHGLKYASQLRGEPAVLTRLRSTQMQHLHLLGLNDILIRLVQKEQSHQMVWLQTREASDYLYRLCCKQMKRARTQLIQPDAFMVYKGGRYWIEYDRSTEGPRVIEKKMRQYIKIFHVLRGIGADSTVAWITTTNQRKKYLQQIWESINRDLKMDISMHFFQEGEEISFFVYQK</sequence>